<sequence length="88" mass="10313">MLRRSLEDLVDQYGTLNPYVIERSQLLDKCIVQYMKSFPGEEKRERLETIVRLHQGIESLDKYGMSSNPLVLAVSRELDRLLIEFIRG</sequence>
<dbReference type="InterPro" id="IPR036638">
    <property type="entry name" value="HLH_DNA-bd_sf"/>
</dbReference>
<dbReference type="EMBL" id="JASKHM010000004">
    <property type="protein sequence ID" value="MEQ4482370.1"/>
    <property type="molecule type" value="Genomic_DNA"/>
</dbReference>
<proteinExistence type="predicted"/>
<name>A0ABV1KQL5_9BACL</name>
<gene>
    <name evidence="1" type="ORF">QJS35_08180</name>
</gene>
<protein>
    <submittedName>
        <fullName evidence="1">Aspartyl-phosphate phosphatase Spo0E family protein</fullName>
    </submittedName>
</protein>
<organism evidence="1 2">
    <name type="scientific">Cohnella silvisoli</name>
    <dbReference type="NCBI Taxonomy" id="2873699"/>
    <lineage>
        <taxon>Bacteria</taxon>
        <taxon>Bacillati</taxon>
        <taxon>Bacillota</taxon>
        <taxon>Bacilli</taxon>
        <taxon>Bacillales</taxon>
        <taxon>Paenibacillaceae</taxon>
        <taxon>Cohnella</taxon>
    </lineage>
</organism>
<dbReference type="SUPFAM" id="SSF140500">
    <property type="entry name" value="BAS1536-like"/>
    <property type="match status" value="1"/>
</dbReference>
<dbReference type="Proteomes" id="UP001493487">
    <property type="component" value="Unassembled WGS sequence"/>
</dbReference>
<reference evidence="1 2" key="1">
    <citation type="journal article" date="2023" name="Genome Announc.">
        <title>Pan-Genome Analyses of the Genus Cohnella and Proposal of the Novel Species Cohnella silvisoli sp. nov., Isolated from Forest Soil.</title>
        <authorList>
            <person name="Wang C."/>
            <person name="Mao L."/>
            <person name="Bao G."/>
            <person name="Zhu H."/>
        </authorList>
    </citation>
    <scope>NUCLEOTIDE SEQUENCE [LARGE SCALE GENOMIC DNA]</scope>
    <source>
        <strain evidence="1 2">NL03-T5-1</strain>
    </source>
</reference>
<dbReference type="Gene3D" id="4.10.280.10">
    <property type="entry name" value="Helix-loop-helix DNA-binding domain"/>
    <property type="match status" value="1"/>
</dbReference>
<dbReference type="InterPro" id="IPR037208">
    <property type="entry name" value="Spo0E-like_sf"/>
</dbReference>
<dbReference type="Pfam" id="PF09388">
    <property type="entry name" value="SpoOE-like"/>
    <property type="match status" value="1"/>
</dbReference>
<accession>A0ABV1KQL5</accession>
<evidence type="ECO:0000313" key="2">
    <source>
        <dbReference type="Proteomes" id="UP001493487"/>
    </source>
</evidence>
<dbReference type="RefSeq" id="WP_232187659.1">
    <property type="nucleotide sequence ID" value="NZ_JAIOAP010000013.1"/>
</dbReference>
<comment type="caution">
    <text evidence="1">The sequence shown here is derived from an EMBL/GenBank/DDBJ whole genome shotgun (WGS) entry which is preliminary data.</text>
</comment>
<evidence type="ECO:0000313" key="1">
    <source>
        <dbReference type="EMBL" id="MEQ4482370.1"/>
    </source>
</evidence>
<dbReference type="InterPro" id="IPR018540">
    <property type="entry name" value="Spo0E-like"/>
</dbReference>
<keyword evidence="2" id="KW-1185">Reference proteome</keyword>